<feature type="region of interest" description="Disordered" evidence="1">
    <location>
        <begin position="1"/>
        <end position="45"/>
    </location>
</feature>
<dbReference type="EMBL" id="BMEM01000001">
    <property type="protein sequence ID" value="GGF39075.1"/>
    <property type="molecule type" value="Genomic_DNA"/>
</dbReference>
<dbReference type="Proteomes" id="UP000605670">
    <property type="component" value="Unassembled WGS sequence"/>
</dbReference>
<feature type="transmembrane region" description="Helical" evidence="2">
    <location>
        <begin position="50"/>
        <end position="71"/>
    </location>
</feature>
<keyword evidence="4" id="KW-1185">Reference proteome</keyword>
<dbReference type="RefSeq" id="WP_188427874.1">
    <property type="nucleotide sequence ID" value="NZ_BAABKH010000010.1"/>
</dbReference>
<reference evidence="3" key="1">
    <citation type="journal article" date="2014" name="Int. J. Syst. Evol. Microbiol.">
        <title>Complete genome sequence of Corynebacterium casei LMG S-19264T (=DSM 44701T), isolated from a smear-ripened cheese.</title>
        <authorList>
            <consortium name="US DOE Joint Genome Institute (JGI-PGF)"/>
            <person name="Walter F."/>
            <person name="Albersmeier A."/>
            <person name="Kalinowski J."/>
            <person name="Ruckert C."/>
        </authorList>
    </citation>
    <scope>NUCLEOTIDE SEQUENCE</scope>
    <source>
        <strain evidence="3">CGMCC 1.12160</strain>
    </source>
</reference>
<dbReference type="AlphaFoldDB" id="A0A917BHA9"/>
<organism evidence="3 4">
    <name type="scientific">Ornithinimicrobium tianjinense</name>
    <dbReference type="NCBI Taxonomy" id="1195761"/>
    <lineage>
        <taxon>Bacteria</taxon>
        <taxon>Bacillati</taxon>
        <taxon>Actinomycetota</taxon>
        <taxon>Actinomycetes</taxon>
        <taxon>Micrococcales</taxon>
        <taxon>Ornithinimicrobiaceae</taxon>
        <taxon>Ornithinimicrobium</taxon>
    </lineage>
</organism>
<feature type="compositionally biased region" description="Gly residues" evidence="1">
    <location>
        <begin position="33"/>
        <end position="42"/>
    </location>
</feature>
<keyword evidence="2" id="KW-0472">Membrane</keyword>
<dbReference type="Pfam" id="PF14155">
    <property type="entry name" value="DUF4307"/>
    <property type="match status" value="1"/>
</dbReference>
<keyword evidence="2" id="KW-0812">Transmembrane</keyword>
<protein>
    <recommendedName>
        <fullName evidence="5">DUF4307 domain-containing protein</fullName>
    </recommendedName>
</protein>
<keyword evidence="2" id="KW-1133">Transmembrane helix</keyword>
<feature type="compositionally biased region" description="Pro residues" evidence="1">
    <location>
        <begin position="1"/>
        <end position="12"/>
    </location>
</feature>
<evidence type="ECO:0000313" key="3">
    <source>
        <dbReference type="EMBL" id="GGF39075.1"/>
    </source>
</evidence>
<evidence type="ECO:0000256" key="1">
    <source>
        <dbReference type="SAM" id="MobiDB-lite"/>
    </source>
</evidence>
<evidence type="ECO:0008006" key="5">
    <source>
        <dbReference type="Google" id="ProtNLM"/>
    </source>
</evidence>
<reference evidence="3" key="2">
    <citation type="submission" date="2020-09" db="EMBL/GenBank/DDBJ databases">
        <authorList>
            <person name="Sun Q."/>
            <person name="Zhou Y."/>
        </authorList>
    </citation>
    <scope>NUCLEOTIDE SEQUENCE</scope>
    <source>
        <strain evidence="3">CGMCC 1.12160</strain>
    </source>
</reference>
<evidence type="ECO:0000256" key="2">
    <source>
        <dbReference type="SAM" id="Phobius"/>
    </source>
</evidence>
<comment type="caution">
    <text evidence="3">The sequence shown here is derived from an EMBL/GenBank/DDBJ whole genome shotgun (WGS) entry which is preliminary data.</text>
</comment>
<dbReference type="InterPro" id="IPR025443">
    <property type="entry name" value="DUF4307"/>
</dbReference>
<gene>
    <name evidence="3" type="ORF">GCM10011366_03350</name>
</gene>
<proteinExistence type="predicted"/>
<sequence>MTTPSPDRPVPTPHDTVAPDLAAVEAEEESQGTWGGPGGGRGDAGRPRRLWWWAGGLAVAAMSALAVWFGISATTGHVNWVDTGHEIVSDSRVDVRFDLRRDPARAVVCRLEAQDISHTVVGRTEVEVGPAPASPSRHVLPVETATRAVTGYVDTCWYADEAPPTQR</sequence>
<name>A0A917BHA9_9MICO</name>
<evidence type="ECO:0000313" key="4">
    <source>
        <dbReference type="Proteomes" id="UP000605670"/>
    </source>
</evidence>
<accession>A0A917BHA9</accession>